<gene>
    <name evidence="2" type="ORF">RM697_00330</name>
</gene>
<dbReference type="RefSeq" id="WP_311425843.1">
    <property type="nucleotide sequence ID" value="NZ_JAVRIA010000001.1"/>
</dbReference>
<organism evidence="2 3">
    <name type="scientific">Microcosmobacter mediterraneus</name>
    <dbReference type="NCBI Taxonomy" id="3075607"/>
    <lineage>
        <taxon>Bacteria</taxon>
        <taxon>Pseudomonadati</taxon>
        <taxon>Bacteroidota</taxon>
        <taxon>Flavobacteriia</taxon>
        <taxon>Flavobacteriales</taxon>
        <taxon>Flavobacteriaceae</taxon>
        <taxon>Microcosmobacter</taxon>
    </lineage>
</organism>
<dbReference type="NCBIfam" id="TIGR04131">
    <property type="entry name" value="Bac_Flav_CTERM"/>
    <property type="match status" value="1"/>
</dbReference>
<evidence type="ECO:0000256" key="1">
    <source>
        <dbReference type="SAM" id="SignalP"/>
    </source>
</evidence>
<reference evidence="2 3" key="1">
    <citation type="submission" date="2023-09" db="EMBL/GenBank/DDBJ databases">
        <authorList>
            <person name="Rey-Velasco X."/>
        </authorList>
    </citation>
    <scope>NUCLEOTIDE SEQUENCE [LARGE SCALE GENOMIC DNA]</scope>
    <source>
        <strain evidence="2 3">W332</strain>
    </source>
</reference>
<keyword evidence="1" id="KW-0732">Signal</keyword>
<sequence length="594" mass="66091">MKWYSLLLWCCIITFPLQLFSQDVTLYQQFNGRFDYLAIGNTMNLVENGLFAPCKINTSSSADLNLTTSQNIEAAYLYWAGSDNGDFEISLNGIEINAERTFSDAIDGNRSFFAAFADVTEIIQDQGNTTYTVSDLDLSSVISSYCPSGTNFAGWAMTIIYQDDNLPLNQLNVYDGLQSVPDVLNITLDNLNVLDTNGAKIGFIAWEGDSSLAVNEQLTINGNVIGNAPLNPVNNAFNGTNSFTGQNNLYNMDIDVYNIQNNINIGDTTATISLTSGQDFVMINNIITVLNSQLPDATVVIDATTNNCGENTVSLDYTVFNLNATEVLPANTPISFYVENMLIAQSATTDIILIGESESGSINLLIPDNFPTNLDIDVVVDDDGTGLGLVTEINEMNNFDTIEIELLVLPEIQTLDDDLQCDIGFDRAEFNLETLVTDQISVNLNDVTFYESLEDLQTFSNTILNTQTFENTVNPQTIYVRVESNPCYFTYQLELNVENCPPTVPQGFSPNLDSKNDWFNIQGLYDIFEEHQLLIFNRYGVLIFEGDNSKPWLGKTNRGLNHRGELVPVGTYFYILKLNDQNFSNIQGWVYVNY</sequence>
<evidence type="ECO:0000313" key="3">
    <source>
        <dbReference type="Proteomes" id="UP001259492"/>
    </source>
</evidence>
<protein>
    <submittedName>
        <fullName evidence="2">Gliding motility-associated C-terminal domain-containing protein</fullName>
    </submittedName>
</protein>
<comment type="caution">
    <text evidence="2">The sequence shown here is derived from an EMBL/GenBank/DDBJ whole genome shotgun (WGS) entry which is preliminary data.</text>
</comment>
<keyword evidence="3" id="KW-1185">Reference proteome</keyword>
<feature type="chain" id="PRO_5045489279" evidence="1">
    <location>
        <begin position="22"/>
        <end position="594"/>
    </location>
</feature>
<dbReference type="Proteomes" id="UP001259492">
    <property type="component" value="Unassembled WGS sequence"/>
</dbReference>
<feature type="signal peptide" evidence="1">
    <location>
        <begin position="1"/>
        <end position="21"/>
    </location>
</feature>
<dbReference type="InterPro" id="IPR026341">
    <property type="entry name" value="T9SS_type_B"/>
</dbReference>
<dbReference type="Pfam" id="PF13585">
    <property type="entry name" value="CHU_C"/>
    <property type="match status" value="1"/>
</dbReference>
<name>A0ABU2YH96_9FLAO</name>
<dbReference type="EMBL" id="JAVRIA010000001">
    <property type="protein sequence ID" value="MDT0557069.1"/>
    <property type="molecule type" value="Genomic_DNA"/>
</dbReference>
<evidence type="ECO:0000313" key="2">
    <source>
        <dbReference type="EMBL" id="MDT0557069.1"/>
    </source>
</evidence>
<proteinExistence type="predicted"/>
<accession>A0ABU2YH96</accession>